<reference evidence="3" key="1">
    <citation type="journal article" date="2015" name="Nat. Genet.">
        <title>The genome and transcriptome of the zoonotic hookworm Ancylostoma ceylanicum identify infection-specific gene families.</title>
        <authorList>
            <person name="Schwarz E.M."/>
            <person name="Hu Y."/>
            <person name="Antoshechkin I."/>
            <person name="Miller M.M."/>
            <person name="Sternberg P.W."/>
            <person name="Aroian R.V."/>
        </authorList>
    </citation>
    <scope>NUCLEOTIDE SEQUENCE</scope>
    <source>
        <strain evidence="3">HY135</strain>
    </source>
</reference>
<name>A0A016WDI5_9BILA</name>
<keyword evidence="1" id="KW-0732">Signal</keyword>
<evidence type="ECO:0000313" key="3">
    <source>
        <dbReference type="Proteomes" id="UP000024635"/>
    </source>
</evidence>
<feature type="signal peptide" evidence="1">
    <location>
        <begin position="1"/>
        <end position="17"/>
    </location>
</feature>
<proteinExistence type="predicted"/>
<gene>
    <name evidence="2" type="primary">Acey_s0758.g2107</name>
    <name evidence="2" type="ORF">Y032_0758g2107</name>
</gene>
<accession>A0A016WDI5</accession>
<protein>
    <recommendedName>
        <fullName evidence="4">Secreted protein</fullName>
    </recommendedName>
</protein>
<evidence type="ECO:0000313" key="2">
    <source>
        <dbReference type="EMBL" id="EYC37899.1"/>
    </source>
</evidence>
<dbReference type="EMBL" id="JARK01000358">
    <property type="protein sequence ID" value="EYC37899.1"/>
    <property type="molecule type" value="Genomic_DNA"/>
</dbReference>
<evidence type="ECO:0008006" key="4">
    <source>
        <dbReference type="Google" id="ProtNLM"/>
    </source>
</evidence>
<dbReference type="AlphaFoldDB" id="A0A016WDI5"/>
<evidence type="ECO:0000256" key="1">
    <source>
        <dbReference type="SAM" id="SignalP"/>
    </source>
</evidence>
<organism evidence="2 3">
    <name type="scientific">Ancylostoma ceylanicum</name>
    <dbReference type="NCBI Taxonomy" id="53326"/>
    <lineage>
        <taxon>Eukaryota</taxon>
        <taxon>Metazoa</taxon>
        <taxon>Ecdysozoa</taxon>
        <taxon>Nematoda</taxon>
        <taxon>Chromadorea</taxon>
        <taxon>Rhabditida</taxon>
        <taxon>Rhabditina</taxon>
        <taxon>Rhabditomorpha</taxon>
        <taxon>Strongyloidea</taxon>
        <taxon>Ancylostomatidae</taxon>
        <taxon>Ancylostomatinae</taxon>
        <taxon>Ancylostoma</taxon>
    </lineage>
</organism>
<dbReference type="Proteomes" id="UP000024635">
    <property type="component" value="Unassembled WGS sequence"/>
</dbReference>
<comment type="caution">
    <text evidence="2">The sequence shown here is derived from an EMBL/GenBank/DDBJ whole genome shotgun (WGS) entry which is preliminary data.</text>
</comment>
<sequence length="86" mass="9143">MLFGCCVVVLVVSRSLALECYSGIKSEHDQWDGDRLSQKSCGNGEICSMQVRVKEDGKTTYILGCTESGGYVGDVGCGVSGTRISL</sequence>
<feature type="chain" id="PRO_5001494524" description="Secreted protein" evidence="1">
    <location>
        <begin position="18"/>
        <end position="86"/>
    </location>
</feature>
<keyword evidence="3" id="KW-1185">Reference proteome</keyword>